<dbReference type="RefSeq" id="WP_012230511.1">
    <property type="nucleotide sequence ID" value="NZ_HG422565.1"/>
</dbReference>
<feature type="region of interest" description="Disordered" evidence="1">
    <location>
        <begin position="1"/>
        <end position="35"/>
    </location>
</feature>
<evidence type="ECO:0000313" key="2">
    <source>
        <dbReference type="EMBL" id="CCM65621.1"/>
    </source>
</evidence>
<keyword evidence="3" id="KW-1185">Reference proteome</keyword>
<evidence type="ECO:0000313" key="3">
    <source>
        <dbReference type="Proteomes" id="UP000018291"/>
    </source>
</evidence>
<dbReference type="OrthoDB" id="4562414at2"/>
<dbReference type="HOGENOM" id="CLU_945567_0_0_11"/>
<dbReference type="EMBL" id="CANL01000078">
    <property type="protein sequence ID" value="CCM65621.1"/>
    <property type="molecule type" value="Genomic_DNA"/>
</dbReference>
<evidence type="ECO:0000256" key="1">
    <source>
        <dbReference type="SAM" id="MobiDB-lite"/>
    </source>
</evidence>
<reference evidence="2 3" key="1">
    <citation type="journal article" date="2013" name="ISME J.">
        <title>Metabolic model for the filamentous 'Candidatus Microthrix parvicella' based on genomic and metagenomic analyses.</title>
        <authorList>
            <person name="Jon McIlroy S."/>
            <person name="Kristiansen R."/>
            <person name="Albertsen M."/>
            <person name="Michael Karst S."/>
            <person name="Rossetti S."/>
            <person name="Lund Nielsen J."/>
            <person name="Tandoi V."/>
            <person name="James Seviour R."/>
            <person name="Nielsen P.H."/>
        </authorList>
    </citation>
    <scope>NUCLEOTIDE SEQUENCE [LARGE SCALE GENOMIC DNA]</scope>
    <source>
        <strain evidence="2 3">RN1</strain>
    </source>
</reference>
<protein>
    <submittedName>
        <fullName evidence="2">Uncharacterized protein</fullName>
    </submittedName>
</protein>
<gene>
    <name evidence="2" type="ORF">BN381_80151</name>
</gene>
<name>R4Z6T1_9ACTN</name>
<sequence length="294" mass="30753">MSEVPSSPTRPDPPRLPLPRRIPTAPAGRGPALPLSSQSHTAWAAALVGLADHAPVLVELTAAGSVRWWSPHDGDQADPISLVWAQRAEADVQLAGLALGRTAPDAHAGLPGVSTAAAVVATRTGDCSVTTGTGADLTNAGGRSLVVDALMLYLGLPTAAEPRTPAHLVCSVWLDRLLAATVLEPGRVTTWTAAIRHHPLSSGGTTAPELAAITQDLGAMGWDPMRLAVAAGSTDWVDLDPVGAAWMDRGAFARRLLDRYPDLDDQCRVLSAVMPTRLAHTVRHAVSASLTHRR</sequence>
<feature type="compositionally biased region" description="Pro residues" evidence="1">
    <location>
        <begin position="8"/>
        <end position="17"/>
    </location>
</feature>
<dbReference type="AlphaFoldDB" id="R4Z6T1"/>
<organism evidence="2 3">
    <name type="scientific">Candidatus Neomicrothrix parvicella RN1</name>
    <dbReference type="NCBI Taxonomy" id="1229780"/>
    <lineage>
        <taxon>Bacteria</taxon>
        <taxon>Bacillati</taxon>
        <taxon>Actinomycetota</taxon>
        <taxon>Acidimicrobiia</taxon>
        <taxon>Acidimicrobiales</taxon>
        <taxon>Microthrixaceae</taxon>
        <taxon>Candidatus Neomicrothrix</taxon>
    </lineage>
</organism>
<dbReference type="Proteomes" id="UP000018291">
    <property type="component" value="Unassembled WGS sequence"/>
</dbReference>
<dbReference type="STRING" id="1229780.BN381_80151"/>
<accession>R4Z6T1</accession>
<proteinExistence type="predicted"/>
<comment type="caution">
    <text evidence="2">The sequence shown here is derived from an EMBL/GenBank/DDBJ whole genome shotgun (WGS) entry which is preliminary data.</text>
</comment>